<dbReference type="SUPFAM" id="SSF52949">
    <property type="entry name" value="Macro domain-like"/>
    <property type="match status" value="1"/>
</dbReference>
<proteinExistence type="inferred from homology"/>
<dbReference type="PANTHER" id="PTHR11963:SF23">
    <property type="entry name" value="CYTOSOL AMINOPEPTIDASE"/>
    <property type="match status" value="1"/>
</dbReference>
<dbReference type="Gene3D" id="3.40.220.10">
    <property type="entry name" value="Leucine Aminopeptidase, subunit E, domain 1"/>
    <property type="match status" value="1"/>
</dbReference>
<dbReference type="PRINTS" id="PR00481">
    <property type="entry name" value="LAMNOPPTDASE"/>
</dbReference>
<dbReference type="OMA" id="HDKTWIE"/>
<accession>A0A6A5C7K8</accession>
<organism evidence="6 7">
    <name type="scientific">Naegleria fowleri</name>
    <name type="common">Brain eating amoeba</name>
    <dbReference type="NCBI Taxonomy" id="5763"/>
    <lineage>
        <taxon>Eukaryota</taxon>
        <taxon>Discoba</taxon>
        <taxon>Heterolobosea</taxon>
        <taxon>Tetramitia</taxon>
        <taxon>Eutetramitia</taxon>
        <taxon>Vahlkampfiidae</taxon>
        <taxon>Naegleria</taxon>
    </lineage>
</organism>
<dbReference type="OrthoDB" id="412814at2759"/>
<dbReference type="EMBL" id="VFQX01000013">
    <property type="protein sequence ID" value="KAF0981465.1"/>
    <property type="molecule type" value="Genomic_DNA"/>
</dbReference>
<reference evidence="6 7" key="1">
    <citation type="journal article" date="2019" name="Sci. Rep.">
        <title>Nanopore sequencing improves the draft genome of the human pathogenic amoeba Naegleria fowleri.</title>
        <authorList>
            <person name="Liechti N."/>
            <person name="Schurch N."/>
            <person name="Bruggmann R."/>
            <person name="Wittwer M."/>
        </authorList>
    </citation>
    <scope>NUCLEOTIDE SEQUENCE [LARGE SCALE GENOMIC DNA]</scope>
    <source>
        <strain evidence="6 7">ATCC 30894</strain>
    </source>
</reference>
<gene>
    <name evidence="6" type="ORF">FDP41_012122</name>
</gene>
<feature type="domain" description="Cytosol aminopeptidase" evidence="5">
    <location>
        <begin position="391"/>
        <end position="398"/>
    </location>
</feature>
<dbReference type="GO" id="GO:0006508">
    <property type="term" value="P:proteolysis"/>
    <property type="evidence" value="ECO:0007669"/>
    <property type="project" value="UniProtKB-KW"/>
</dbReference>
<dbReference type="SUPFAM" id="SSF53187">
    <property type="entry name" value="Zn-dependent exopeptidases"/>
    <property type="match status" value="1"/>
</dbReference>
<evidence type="ECO:0000256" key="2">
    <source>
        <dbReference type="ARBA" id="ARBA00022438"/>
    </source>
</evidence>
<protein>
    <recommendedName>
        <fullName evidence="5">Cytosol aminopeptidase domain-containing protein</fullName>
    </recommendedName>
</protein>
<comment type="similarity">
    <text evidence="1">Belongs to the peptidase M17 family.</text>
</comment>
<dbReference type="PANTHER" id="PTHR11963">
    <property type="entry name" value="LEUCINE AMINOPEPTIDASE-RELATED"/>
    <property type="match status" value="1"/>
</dbReference>
<keyword evidence="2" id="KW-0031">Aminopeptidase</keyword>
<evidence type="ECO:0000256" key="3">
    <source>
        <dbReference type="ARBA" id="ARBA00022670"/>
    </source>
</evidence>
<dbReference type="CDD" id="cd00433">
    <property type="entry name" value="Peptidase_M17"/>
    <property type="match status" value="1"/>
</dbReference>
<dbReference type="GO" id="GO:0070006">
    <property type="term" value="F:metalloaminopeptidase activity"/>
    <property type="evidence" value="ECO:0007669"/>
    <property type="project" value="InterPro"/>
</dbReference>
<dbReference type="VEuPathDB" id="AmoebaDB:NfTy_038220"/>
<name>A0A6A5C7K8_NAEFO</name>
<dbReference type="VEuPathDB" id="AmoebaDB:FDP41_012122"/>
<keyword evidence="4" id="KW-0378">Hydrolase</keyword>
<dbReference type="AlphaFoldDB" id="A0A6A5C7K8"/>
<dbReference type="InterPro" id="IPR000819">
    <property type="entry name" value="Peptidase_M17_C"/>
</dbReference>
<dbReference type="GO" id="GO:0030145">
    <property type="term" value="F:manganese ion binding"/>
    <property type="evidence" value="ECO:0007669"/>
    <property type="project" value="InterPro"/>
</dbReference>
<sequence>MSTATTAITTPFNVLVLGVFGTDGKLSRSAQTVIASKFQSNKFVQGNTWIGQTRSLDVSVFNSVDDVFEQGFALRDSIQRVVFVGLAKKEQKPEENAVAMGVTTQYSAQVVGDAEFVQVGKSVRAEITKIVEALKKEKKEENVVFHFDDFHGHAQAVAEGAALGAWKFDLNYEKFLQPIFGKDGFLLNSIKLVPGLGEQNEKDFKTGIVTGAYQLFSRYLIELPANYLTPIKYCELIKLKVEKYTLFASPEAVSSKFKINVYDEDWAKEKGMGSFLSVTAGTEAPARVLELIYVNDKSKKEDEFEIALLGKGITFDSGGISLKPGEGMKEMKGDMGGSSCAICSTLAALELDLPLNMITVAMLCENMPSGCATKPGDVVTAMNGKTIEVDNTDAEGRLILADGLCYLSEKKPQTLIDMATLTGAVIIALSHVTAAVFSNSSPLVEELEKASFQTSDYLWRLPIFREDYLEQMKSDVSDYNNIGGRPGGSCTAATFLSEFVDFSKVKQWAHLDIAAVTKTKVGYTGRPTRAVVEFLQQRARK</sequence>
<dbReference type="VEuPathDB" id="AmoebaDB:NF0083810"/>
<dbReference type="RefSeq" id="XP_044566178.1">
    <property type="nucleotide sequence ID" value="XM_044702607.1"/>
</dbReference>
<evidence type="ECO:0000256" key="1">
    <source>
        <dbReference type="ARBA" id="ARBA00009528"/>
    </source>
</evidence>
<keyword evidence="7" id="KW-1185">Reference proteome</keyword>
<dbReference type="PROSITE" id="PS00631">
    <property type="entry name" value="CYTOSOL_AP"/>
    <property type="match status" value="1"/>
</dbReference>
<evidence type="ECO:0000259" key="5">
    <source>
        <dbReference type="PROSITE" id="PS00631"/>
    </source>
</evidence>
<dbReference type="Pfam" id="PF00883">
    <property type="entry name" value="Peptidase_M17"/>
    <property type="match status" value="1"/>
</dbReference>
<evidence type="ECO:0000256" key="4">
    <source>
        <dbReference type="ARBA" id="ARBA00022801"/>
    </source>
</evidence>
<evidence type="ECO:0000313" key="6">
    <source>
        <dbReference type="EMBL" id="KAF0981465.1"/>
    </source>
</evidence>
<evidence type="ECO:0000313" key="7">
    <source>
        <dbReference type="Proteomes" id="UP000444721"/>
    </source>
</evidence>
<keyword evidence="3" id="KW-0645">Protease</keyword>
<dbReference type="InterPro" id="IPR011356">
    <property type="entry name" value="Leucine_aapep/pepB"/>
</dbReference>
<comment type="caution">
    <text evidence="6">The sequence shown here is derived from an EMBL/GenBank/DDBJ whole genome shotgun (WGS) entry which is preliminary data.</text>
</comment>
<dbReference type="GeneID" id="68119337"/>
<dbReference type="Proteomes" id="UP000444721">
    <property type="component" value="Unassembled WGS sequence"/>
</dbReference>
<dbReference type="Gene3D" id="3.40.630.10">
    <property type="entry name" value="Zn peptidases"/>
    <property type="match status" value="1"/>
</dbReference>
<dbReference type="GO" id="GO:0005737">
    <property type="term" value="C:cytoplasm"/>
    <property type="evidence" value="ECO:0007669"/>
    <property type="project" value="InterPro"/>
</dbReference>
<dbReference type="InterPro" id="IPR043472">
    <property type="entry name" value="Macro_dom-like"/>
</dbReference>